<evidence type="ECO:0000256" key="1">
    <source>
        <dbReference type="ARBA" id="ARBA00043985"/>
    </source>
</evidence>
<dbReference type="InterPro" id="IPR007157">
    <property type="entry name" value="PspA_VIPP1"/>
</dbReference>
<evidence type="ECO:0000256" key="2">
    <source>
        <dbReference type="SAM" id="Coils"/>
    </source>
</evidence>
<comment type="similarity">
    <text evidence="1">Belongs to the PspA/Vipp/IM30 family.</text>
</comment>
<dbReference type="PANTHER" id="PTHR31088">
    <property type="entry name" value="MEMBRANE-ASSOCIATED PROTEIN VIPP1, CHLOROPLASTIC"/>
    <property type="match status" value="1"/>
</dbReference>
<keyword evidence="2" id="KW-0175">Coiled coil</keyword>
<name>A0A2S5G7D4_9BACL</name>
<gene>
    <name evidence="3" type="ORF">C4B60_18405</name>
</gene>
<organism evidence="3 4">
    <name type="scientific">Jeotgalibacillus proteolyticus</name>
    <dbReference type="NCBI Taxonomy" id="2082395"/>
    <lineage>
        <taxon>Bacteria</taxon>
        <taxon>Bacillati</taxon>
        <taxon>Bacillota</taxon>
        <taxon>Bacilli</taxon>
        <taxon>Bacillales</taxon>
        <taxon>Caryophanaceae</taxon>
        <taxon>Jeotgalibacillus</taxon>
    </lineage>
</organism>
<dbReference type="Proteomes" id="UP000239047">
    <property type="component" value="Unassembled WGS sequence"/>
</dbReference>
<dbReference type="OrthoDB" id="2366053at2"/>
<dbReference type="AlphaFoldDB" id="A0A2S5G7D4"/>
<dbReference type="Pfam" id="PF04012">
    <property type="entry name" value="PspA_IM30"/>
    <property type="match status" value="1"/>
</dbReference>
<comment type="caution">
    <text evidence="3">The sequence shown here is derived from an EMBL/GenBank/DDBJ whole genome shotgun (WGS) entry which is preliminary data.</text>
</comment>
<proteinExistence type="inferred from homology"/>
<reference evidence="3 4" key="1">
    <citation type="submission" date="2018-02" db="EMBL/GenBank/DDBJ databases">
        <title>Jeotgalibacillus proteolyticum sp. nov. a protease producing bacterium isolated from ocean sediments of Laizhou Bay.</title>
        <authorList>
            <person name="Li Y."/>
        </authorList>
    </citation>
    <scope>NUCLEOTIDE SEQUENCE [LARGE SCALE GENOMIC DNA]</scope>
    <source>
        <strain evidence="3 4">22-7</strain>
    </source>
</reference>
<feature type="coiled-coil region" evidence="2">
    <location>
        <begin position="104"/>
        <end position="131"/>
    </location>
</feature>
<sequence length="215" mass="24854">MTNLLTRMADAIKADFTDSPKKSRKDNPIDTLNGYLRDCEKEVEKVANLVERQRLLKKELTKELEAARSMAAKREEHVRLAEEAGENELAQAALREFTHYQGRRERLEMSVEESTNQLTSLEELHSGLKHKLKDMYIKRLEVMGRENVAEANKKAEHAFSENPGKTEEELRFKKIENYLKKLETGEKDKPAEELTIDQQIAQLQQKTDQNDSAQI</sequence>
<dbReference type="RefSeq" id="WP_104059505.1">
    <property type="nucleotide sequence ID" value="NZ_PREZ01000008.1"/>
</dbReference>
<feature type="coiled-coil region" evidence="2">
    <location>
        <begin position="43"/>
        <end position="77"/>
    </location>
</feature>
<accession>A0A2S5G7D4</accession>
<evidence type="ECO:0000313" key="4">
    <source>
        <dbReference type="Proteomes" id="UP000239047"/>
    </source>
</evidence>
<keyword evidence="4" id="KW-1185">Reference proteome</keyword>
<protein>
    <submittedName>
        <fullName evidence="3">Modulator protein</fullName>
    </submittedName>
</protein>
<evidence type="ECO:0000313" key="3">
    <source>
        <dbReference type="EMBL" id="PPA68889.1"/>
    </source>
</evidence>
<dbReference type="EMBL" id="PREZ01000008">
    <property type="protein sequence ID" value="PPA68889.1"/>
    <property type="molecule type" value="Genomic_DNA"/>
</dbReference>
<dbReference type="PANTHER" id="PTHR31088:SF6">
    <property type="entry name" value="PHAGE SHOCK PROTEIN A"/>
    <property type="match status" value="1"/>
</dbReference>